<dbReference type="InterPro" id="IPR051159">
    <property type="entry name" value="Hexapeptide_acetyltransf"/>
</dbReference>
<dbReference type="InterPro" id="IPR018357">
    <property type="entry name" value="Hexapep_transf_CS"/>
</dbReference>
<sequence length="179" mass="19608">MIKKIFFYFLKRFWLGKQVEINNKFCRTLPFGDYIVDRWEKSKTLGFGSGTSVYDSCLVLGDVSVGKDTWIGPYTILDGSGGLRIGSNCTISAGVQIYSHDTVEKTISGGLKSIEYSETYIGDRCYIGPNVVISKGVTIGQGSIIGANSFVINDIPNDTKAFGTPCRPMSTIKNDSDIE</sequence>
<dbReference type="PROSITE" id="PS00101">
    <property type="entry name" value="HEXAPEP_TRANSFERASES"/>
    <property type="match status" value="1"/>
</dbReference>
<dbReference type="RefSeq" id="WP_076462770.1">
    <property type="nucleotide sequence ID" value="NZ_FTMN01000004.1"/>
</dbReference>
<evidence type="ECO:0000313" key="5">
    <source>
        <dbReference type="Proteomes" id="UP000186895"/>
    </source>
</evidence>
<dbReference type="GO" id="GO:0016746">
    <property type="term" value="F:acyltransferase activity"/>
    <property type="evidence" value="ECO:0007669"/>
    <property type="project" value="UniProtKB-KW"/>
</dbReference>
<keyword evidence="5" id="KW-1185">Reference proteome</keyword>
<dbReference type="SUPFAM" id="SSF51161">
    <property type="entry name" value="Trimeric LpxA-like enzymes"/>
    <property type="match status" value="1"/>
</dbReference>
<evidence type="ECO:0000256" key="2">
    <source>
        <dbReference type="ARBA" id="ARBA00022737"/>
    </source>
</evidence>
<keyword evidence="3" id="KW-0012">Acyltransferase</keyword>
<dbReference type="Proteomes" id="UP000186895">
    <property type="component" value="Unassembled WGS sequence"/>
</dbReference>
<dbReference type="Gene3D" id="2.160.10.10">
    <property type="entry name" value="Hexapeptide repeat proteins"/>
    <property type="match status" value="1"/>
</dbReference>
<keyword evidence="2" id="KW-0677">Repeat</keyword>
<dbReference type="EMBL" id="FTMN01000004">
    <property type="protein sequence ID" value="SIQ38670.1"/>
    <property type="molecule type" value="Genomic_DNA"/>
</dbReference>
<protein>
    <submittedName>
        <fullName evidence="4">Acetyltransferase (Isoleucine patch superfamily)</fullName>
    </submittedName>
</protein>
<gene>
    <name evidence="4" type="ORF">SAMN05421647_104171</name>
</gene>
<dbReference type="InterPro" id="IPR001451">
    <property type="entry name" value="Hexapep"/>
</dbReference>
<dbReference type="AlphaFoldDB" id="A0A1N6SCA3"/>
<dbReference type="PANTHER" id="PTHR23416">
    <property type="entry name" value="SIALIC ACID SYNTHASE-RELATED"/>
    <property type="match status" value="1"/>
</dbReference>
<dbReference type="CDD" id="cd04647">
    <property type="entry name" value="LbH_MAT_like"/>
    <property type="match status" value="1"/>
</dbReference>
<dbReference type="InterPro" id="IPR011004">
    <property type="entry name" value="Trimer_LpxA-like_sf"/>
</dbReference>
<dbReference type="Pfam" id="PF14602">
    <property type="entry name" value="Hexapep_2"/>
    <property type="match status" value="1"/>
</dbReference>
<dbReference type="PANTHER" id="PTHR23416:SF78">
    <property type="entry name" value="LIPOPOLYSACCHARIDE BIOSYNTHESIS O-ACETYL TRANSFERASE WBBJ-RELATED"/>
    <property type="match status" value="1"/>
</dbReference>
<proteinExistence type="predicted"/>
<accession>A0A1N6SCA3</accession>
<dbReference type="STRING" id="49186.SAMN05421647_104171"/>
<reference evidence="4 5" key="1">
    <citation type="submission" date="2017-01" db="EMBL/GenBank/DDBJ databases">
        <authorList>
            <person name="Mah S.A."/>
            <person name="Swanson W.J."/>
            <person name="Moy G.W."/>
            <person name="Vacquier V.D."/>
        </authorList>
    </citation>
    <scope>NUCLEOTIDE SEQUENCE [LARGE SCALE GENOMIC DNA]</scope>
    <source>
        <strain evidence="4 5">DSM 7027</strain>
    </source>
</reference>
<evidence type="ECO:0000256" key="1">
    <source>
        <dbReference type="ARBA" id="ARBA00022679"/>
    </source>
</evidence>
<keyword evidence="1 4" id="KW-0808">Transferase</keyword>
<organism evidence="4 5">
    <name type="scientific">Marinobacterium stanieri</name>
    <dbReference type="NCBI Taxonomy" id="49186"/>
    <lineage>
        <taxon>Bacteria</taxon>
        <taxon>Pseudomonadati</taxon>
        <taxon>Pseudomonadota</taxon>
        <taxon>Gammaproteobacteria</taxon>
        <taxon>Oceanospirillales</taxon>
        <taxon>Oceanospirillaceae</taxon>
        <taxon>Marinobacterium</taxon>
    </lineage>
</organism>
<dbReference type="Pfam" id="PF00132">
    <property type="entry name" value="Hexapep"/>
    <property type="match status" value="1"/>
</dbReference>
<evidence type="ECO:0000313" key="4">
    <source>
        <dbReference type="EMBL" id="SIQ38670.1"/>
    </source>
</evidence>
<name>A0A1N6SCA3_9GAMM</name>
<evidence type="ECO:0000256" key="3">
    <source>
        <dbReference type="ARBA" id="ARBA00023315"/>
    </source>
</evidence>